<evidence type="ECO:0000256" key="3">
    <source>
        <dbReference type="ARBA" id="ARBA00023125"/>
    </source>
</evidence>
<keyword evidence="3" id="KW-0238">DNA-binding</keyword>
<dbReference type="Pfam" id="PF04082">
    <property type="entry name" value="Fungal_trans"/>
    <property type="match status" value="1"/>
</dbReference>
<dbReference type="InterPro" id="IPR007219">
    <property type="entry name" value="XnlR_reg_dom"/>
</dbReference>
<dbReference type="STRING" id="418784.A0A2P7Z036"/>
<dbReference type="PANTHER" id="PTHR47171">
    <property type="entry name" value="FARA-RELATED"/>
    <property type="match status" value="1"/>
</dbReference>
<reference evidence="7 8" key="1">
    <citation type="submission" date="2018-03" db="EMBL/GenBank/DDBJ databases">
        <title>Candida pseudohaemulonii genome assembly and annotation.</title>
        <authorList>
            <person name="Munoz J.F."/>
            <person name="Gade L.G."/>
            <person name="Chow N.A."/>
            <person name="Litvintseva A.P."/>
            <person name="Loparev V.N."/>
            <person name="Cuomo C.A."/>
        </authorList>
    </citation>
    <scope>NUCLEOTIDE SEQUENCE [LARGE SCALE GENOMIC DNA]</scope>
    <source>
        <strain evidence="7 8">B12108</strain>
    </source>
</reference>
<dbReference type="VEuPathDB" id="FungiDB:C7M61_001265"/>
<comment type="caution">
    <text evidence="7">The sequence shown here is derived from an EMBL/GenBank/DDBJ whole genome shotgun (WGS) entry which is preliminary data.</text>
</comment>
<keyword evidence="4" id="KW-0804">Transcription</keyword>
<keyword evidence="8" id="KW-1185">Reference proteome</keyword>
<organism evidence="7 8">
    <name type="scientific">Candidozyma pseudohaemuli</name>
    <dbReference type="NCBI Taxonomy" id="418784"/>
    <lineage>
        <taxon>Eukaryota</taxon>
        <taxon>Fungi</taxon>
        <taxon>Dikarya</taxon>
        <taxon>Ascomycota</taxon>
        <taxon>Saccharomycotina</taxon>
        <taxon>Pichiomycetes</taxon>
        <taxon>Metschnikowiaceae</taxon>
        <taxon>Candidozyma</taxon>
    </lineage>
</organism>
<dbReference type="GO" id="GO:0006351">
    <property type="term" value="P:DNA-templated transcription"/>
    <property type="evidence" value="ECO:0007669"/>
    <property type="project" value="InterPro"/>
</dbReference>
<keyword evidence="2" id="KW-0805">Transcription regulation</keyword>
<dbReference type="GeneID" id="36564656"/>
<evidence type="ECO:0000256" key="5">
    <source>
        <dbReference type="ARBA" id="ARBA00023242"/>
    </source>
</evidence>
<dbReference type="RefSeq" id="XP_024716278.1">
    <property type="nucleotide sequence ID" value="XM_024856679.1"/>
</dbReference>
<dbReference type="AlphaFoldDB" id="A0A2P7Z036"/>
<dbReference type="CDD" id="cd12148">
    <property type="entry name" value="fungal_TF_MHR"/>
    <property type="match status" value="1"/>
</dbReference>
<gene>
    <name evidence="7" type="ORF">C7M61_001265</name>
</gene>
<keyword evidence="5" id="KW-0539">Nucleus</keyword>
<dbReference type="OrthoDB" id="5121955at2759"/>
<sequence length="448" mass="51696">MFRDRDQRKPQFVCATQPLASFLSKDSVLCFDGDAYGLYYPWRGEAKSSAKVNPNLNKYLASENAFALPSAAEQRRLVRLFIEHLYPLYPVVSRNIEDDFKNQPTILLNAIFLAATRFDTSIHKKQLRERLAVLYNRCKLLELIETNKVVLIQVYILLSTHEEGMEGVTSSKEFVAKACNLCGELAITNMGFSEEIIRFPFPKSGQMFQRELLKRLLWTTYCCDRQISATSGREMIFNVHDFFVEPLTVADFDEGPHQVSDFNVFYSWYELCMLVDRIQSALYRPPSNRTQDDALQKDLENWSPHEIKHDAEKLGFLKITHAYLCLLYLRKGIDSVALLLHNTAVSIAFDEQLVLTIDQIHQTSAMVLDTLDLSPVLHHIVMVHAVLHVVALLQLELNTHYGSEAQKSSFKEYYDQMSKRCLQKLQYFKDYWWFAGSALKLCEAITQD</sequence>
<dbReference type="GO" id="GO:0008270">
    <property type="term" value="F:zinc ion binding"/>
    <property type="evidence" value="ECO:0007669"/>
    <property type="project" value="InterPro"/>
</dbReference>
<feature type="domain" description="Xylanolytic transcriptional activator regulatory" evidence="6">
    <location>
        <begin position="80"/>
        <end position="245"/>
    </location>
</feature>
<dbReference type="Proteomes" id="UP000241107">
    <property type="component" value="Unassembled WGS sequence"/>
</dbReference>
<accession>A0A2P7Z036</accession>
<protein>
    <recommendedName>
        <fullName evidence="6">Xylanolytic transcriptional activator regulatory domain-containing protein</fullName>
    </recommendedName>
</protein>
<dbReference type="EMBL" id="PYFQ01000001">
    <property type="protein sequence ID" value="PSK41579.1"/>
    <property type="molecule type" value="Genomic_DNA"/>
</dbReference>
<evidence type="ECO:0000313" key="7">
    <source>
        <dbReference type="EMBL" id="PSK41579.1"/>
    </source>
</evidence>
<proteinExistence type="predicted"/>
<dbReference type="InterPro" id="IPR052073">
    <property type="entry name" value="Amide_Lactam_Regulators"/>
</dbReference>
<evidence type="ECO:0000256" key="4">
    <source>
        <dbReference type="ARBA" id="ARBA00023163"/>
    </source>
</evidence>
<dbReference type="GO" id="GO:0003677">
    <property type="term" value="F:DNA binding"/>
    <property type="evidence" value="ECO:0007669"/>
    <property type="project" value="UniProtKB-KW"/>
</dbReference>
<dbReference type="PANTHER" id="PTHR47171:SF3">
    <property type="entry name" value="FARA-RELATED"/>
    <property type="match status" value="1"/>
</dbReference>
<keyword evidence="1" id="KW-0862">Zinc</keyword>
<evidence type="ECO:0000259" key="6">
    <source>
        <dbReference type="Pfam" id="PF04082"/>
    </source>
</evidence>
<evidence type="ECO:0000256" key="2">
    <source>
        <dbReference type="ARBA" id="ARBA00023015"/>
    </source>
</evidence>
<name>A0A2P7Z036_9ASCO</name>
<evidence type="ECO:0000313" key="8">
    <source>
        <dbReference type="Proteomes" id="UP000241107"/>
    </source>
</evidence>
<evidence type="ECO:0000256" key="1">
    <source>
        <dbReference type="ARBA" id="ARBA00022833"/>
    </source>
</evidence>